<feature type="domain" description="Cation-transporting P-type ATPase C-terminal" evidence="8">
    <location>
        <begin position="380"/>
        <end position="550"/>
    </location>
</feature>
<reference evidence="9 10" key="1">
    <citation type="submission" date="2016-10" db="EMBL/GenBank/DDBJ databases">
        <authorList>
            <person name="de Groot N.N."/>
        </authorList>
    </citation>
    <scope>NUCLEOTIDE SEQUENCE [LARGE SCALE GENOMIC DNA]</scope>
    <source>
        <strain evidence="9 10">AB35.6</strain>
    </source>
</reference>
<dbReference type="PRINTS" id="PR00120">
    <property type="entry name" value="HATPASE"/>
</dbReference>
<feature type="transmembrane region" description="Helical" evidence="7">
    <location>
        <begin position="429"/>
        <end position="450"/>
    </location>
</feature>
<dbReference type="InterPro" id="IPR001757">
    <property type="entry name" value="P_typ_ATPase"/>
</dbReference>
<accession>A0A1H4KZX1</accession>
<dbReference type="Gene3D" id="1.20.1110.10">
    <property type="entry name" value="Calcium-transporting ATPase, transmembrane domain"/>
    <property type="match status" value="1"/>
</dbReference>
<dbReference type="PANTHER" id="PTHR24093">
    <property type="entry name" value="CATION TRANSPORTING ATPASE"/>
    <property type="match status" value="1"/>
</dbReference>
<sequence>MHADGRSGSAPAPDLAASPQDDMVLNVALAAAMANDAHPAEQKGSKAFTGDAMDVALWEFAANAGVTPDSIHQRFRLIAKLPFTSERKRMTAFVEDGIWQKQVVFSKGAPEYLLDLCTQEQWQGEAIPLTPHRRAQILREVEQLSDQGEKVIALATKILSDGIDQEHTEDRSRLTAEERELTFLALIGMIDPPRLEVRAAIVAAHRAGIRTIVVSGDHPHTALAIARRIGMTQNQLVISGSELRKLTDPELSLRLRDCSVFARIDPEDKLRVARVLQQSGHILAMTGDGVNDAPALKTADVGIAMGSGTDIAKETADMVLTDDNLNTILQAVRQGRVLTANVAKAVTFLFTTNLSEVITLFIVAIASATHALHSVDELVLPLTTPQILWINLITDAAPAIALALAPASQNVMEGREAESSRKMLTASSLGQLAVATLLMVAVTLALYVHAVDAGATVGYQRSVTLTALIFSQAFYAIAVQTGRESLLTYFRTLSWLHGAILVSVGLHIAMLLIPAARGGLGLAPLDRQGWIECSLAPVIVLLGSQLQKFFVDRNWRNPDSPPVPLAATEDALWGAR</sequence>
<evidence type="ECO:0000313" key="9">
    <source>
        <dbReference type="EMBL" id="SEB64003.1"/>
    </source>
</evidence>
<feature type="transmembrane region" description="Helical" evidence="7">
    <location>
        <begin position="493"/>
        <end position="516"/>
    </location>
</feature>
<dbReference type="Pfam" id="PF08282">
    <property type="entry name" value="Hydrolase_3"/>
    <property type="match status" value="1"/>
</dbReference>
<dbReference type="GO" id="GO:0005388">
    <property type="term" value="F:P-type calcium transporter activity"/>
    <property type="evidence" value="ECO:0007669"/>
    <property type="project" value="TreeGrafter"/>
</dbReference>
<feature type="transmembrane region" description="Helical" evidence="7">
    <location>
        <begin position="387"/>
        <end position="408"/>
    </location>
</feature>
<dbReference type="NCBIfam" id="TIGR01494">
    <property type="entry name" value="ATPase_P-type"/>
    <property type="match status" value="1"/>
</dbReference>
<dbReference type="SUPFAM" id="SSF81665">
    <property type="entry name" value="Calcium ATPase, transmembrane domain M"/>
    <property type="match status" value="1"/>
</dbReference>
<evidence type="ECO:0000256" key="7">
    <source>
        <dbReference type="SAM" id="Phobius"/>
    </source>
</evidence>
<evidence type="ECO:0000313" key="10">
    <source>
        <dbReference type="Proteomes" id="UP000182409"/>
    </source>
</evidence>
<dbReference type="InterPro" id="IPR023214">
    <property type="entry name" value="HAD_sf"/>
</dbReference>
<evidence type="ECO:0000256" key="1">
    <source>
        <dbReference type="ARBA" id="ARBA00004370"/>
    </source>
</evidence>
<proteinExistence type="predicted"/>
<feature type="transmembrane region" description="Helical" evidence="7">
    <location>
        <begin position="346"/>
        <end position="367"/>
    </location>
</feature>
<keyword evidence="5 7" id="KW-1133">Transmembrane helix</keyword>
<gene>
    <name evidence="9" type="ORF">SAMN05443244_1419</name>
</gene>
<evidence type="ECO:0000256" key="4">
    <source>
        <dbReference type="ARBA" id="ARBA00022842"/>
    </source>
</evidence>
<dbReference type="InterPro" id="IPR023299">
    <property type="entry name" value="ATPase_P-typ_cyto_dom_N"/>
</dbReference>
<dbReference type="InterPro" id="IPR023298">
    <property type="entry name" value="ATPase_P-typ_TM_dom_sf"/>
</dbReference>
<dbReference type="InterPro" id="IPR006068">
    <property type="entry name" value="ATPase_P-typ_cation-transptr_C"/>
</dbReference>
<dbReference type="Gene3D" id="3.40.50.1000">
    <property type="entry name" value="HAD superfamily/HAD-like"/>
    <property type="match status" value="1"/>
</dbReference>
<keyword evidence="4" id="KW-0460">Magnesium</keyword>
<dbReference type="PANTHER" id="PTHR24093:SF506">
    <property type="entry name" value="CATION-TRANSPORTING ATPASE PMA1"/>
    <property type="match status" value="1"/>
</dbReference>
<dbReference type="Pfam" id="PF13246">
    <property type="entry name" value="Cation_ATPase"/>
    <property type="match status" value="1"/>
</dbReference>
<dbReference type="InterPro" id="IPR036412">
    <property type="entry name" value="HAD-like_sf"/>
</dbReference>
<dbReference type="GO" id="GO:0005524">
    <property type="term" value="F:ATP binding"/>
    <property type="evidence" value="ECO:0007669"/>
    <property type="project" value="InterPro"/>
</dbReference>
<dbReference type="GO" id="GO:0046872">
    <property type="term" value="F:metal ion binding"/>
    <property type="evidence" value="ECO:0007669"/>
    <property type="project" value="UniProtKB-KW"/>
</dbReference>
<dbReference type="EMBL" id="FNSD01000001">
    <property type="protein sequence ID" value="SEB64003.1"/>
    <property type="molecule type" value="Genomic_DNA"/>
</dbReference>
<feature type="transmembrane region" description="Helical" evidence="7">
    <location>
        <begin position="462"/>
        <end position="481"/>
    </location>
</feature>
<protein>
    <submittedName>
        <fullName evidence="9">ATPase, P-type (Transporting), HAD superfamily, subfamily IC</fullName>
    </submittedName>
</protein>
<dbReference type="Gene3D" id="3.40.1110.10">
    <property type="entry name" value="Calcium-transporting ATPase, cytoplasmic domain N"/>
    <property type="match status" value="1"/>
</dbReference>
<dbReference type="AlphaFoldDB" id="A0A1H4KZX1"/>
<evidence type="ECO:0000259" key="8">
    <source>
        <dbReference type="Pfam" id="PF00689"/>
    </source>
</evidence>
<organism evidence="9 10">
    <name type="scientific">Terriglobus roseus</name>
    <dbReference type="NCBI Taxonomy" id="392734"/>
    <lineage>
        <taxon>Bacteria</taxon>
        <taxon>Pseudomonadati</taxon>
        <taxon>Acidobacteriota</taxon>
        <taxon>Terriglobia</taxon>
        <taxon>Terriglobales</taxon>
        <taxon>Acidobacteriaceae</taxon>
        <taxon>Terriglobus</taxon>
    </lineage>
</organism>
<evidence type="ECO:0000256" key="5">
    <source>
        <dbReference type="ARBA" id="ARBA00022989"/>
    </source>
</evidence>
<dbReference type="GO" id="GO:0016887">
    <property type="term" value="F:ATP hydrolysis activity"/>
    <property type="evidence" value="ECO:0007669"/>
    <property type="project" value="InterPro"/>
</dbReference>
<evidence type="ECO:0000256" key="6">
    <source>
        <dbReference type="ARBA" id="ARBA00023136"/>
    </source>
</evidence>
<comment type="subcellular location">
    <subcellularLocation>
        <location evidence="1">Membrane</location>
    </subcellularLocation>
</comment>
<keyword evidence="3" id="KW-0479">Metal-binding</keyword>
<dbReference type="Proteomes" id="UP000182409">
    <property type="component" value="Unassembled WGS sequence"/>
</dbReference>
<dbReference type="Pfam" id="PF00689">
    <property type="entry name" value="Cation_ATPase_C"/>
    <property type="match status" value="1"/>
</dbReference>
<evidence type="ECO:0000256" key="2">
    <source>
        <dbReference type="ARBA" id="ARBA00022692"/>
    </source>
</evidence>
<dbReference type="SUPFAM" id="SSF56784">
    <property type="entry name" value="HAD-like"/>
    <property type="match status" value="1"/>
</dbReference>
<name>A0A1H4KZX1_9BACT</name>
<dbReference type="GO" id="GO:0005886">
    <property type="term" value="C:plasma membrane"/>
    <property type="evidence" value="ECO:0007669"/>
    <property type="project" value="TreeGrafter"/>
</dbReference>
<keyword evidence="2 7" id="KW-0812">Transmembrane</keyword>
<dbReference type="SUPFAM" id="SSF81660">
    <property type="entry name" value="Metal cation-transporting ATPase, ATP-binding domain N"/>
    <property type="match status" value="1"/>
</dbReference>
<evidence type="ECO:0000256" key="3">
    <source>
        <dbReference type="ARBA" id="ARBA00022723"/>
    </source>
</evidence>
<keyword evidence="6 7" id="KW-0472">Membrane</keyword>